<dbReference type="AlphaFoldDB" id="A0A7T3ZZG6"/>
<accession>A0A7T3ZZG6</accession>
<dbReference type="RefSeq" id="WP_198499507.1">
    <property type="nucleotide sequence ID" value="NZ_CP065989.1"/>
</dbReference>
<gene>
    <name evidence="1" type="ORF">I6H47_00015</name>
</gene>
<protein>
    <submittedName>
        <fullName evidence="1">Uncharacterized protein</fullName>
    </submittedName>
</protein>
<organism evidence="1 2">
    <name type="scientific">Brevibacterium casei</name>
    <dbReference type="NCBI Taxonomy" id="33889"/>
    <lineage>
        <taxon>Bacteria</taxon>
        <taxon>Bacillati</taxon>
        <taxon>Actinomycetota</taxon>
        <taxon>Actinomycetes</taxon>
        <taxon>Micrococcales</taxon>
        <taxon>Brevibacteriaceae</taxon>
        <taxon>Brevibacterium</taxon>
    </lineage>
</organism>
<evidence type="ECO:0000313" key="2">
    <source>
        <dbReference type="Proteomes" id="UP000595374"/>
    </source>
</evidence>
<dbReference type="EMBL" id="CP065989">
    <property type="protein sequence ID" value="QQB14440.1"/>
    <property type="molecule type" value="Genomic_DNA"/>
</dbReference>
<sequence length="119" mass="13443">MNEYRVPEWLTDYQDFKALCSAVSGEYIRFSLTTGCDAVAYTHSQNTSGLPRYSCLLTADDGATLLLVLDDWAERMDEAAPTVRAWLGANASLRGCRPGKSHYVGDSYWRKQWQLANPW</sequence>
<reference evidence="1 2" key="1">
    <citation type="submission" date="2020-12" db="EMBL/GenBank/DDBJ databases">
        <title>FDA dAtabase for Regulatory Grade micrObial Sequences (FDA-ARGOS): Supporting development and validation of Infectious Disease Dx tests.</title>
        <authorList>
            <person name="Sproer C."/>
            <person name="Gronow S."/>
            <person name="Severitt S."/>
            <person name="Schroder I."/>
            <person name="Tallon L."/>
            <person name="Sadzewicz L."/>
            <person name="Zhao X."/>
            <person name="Boylan J."/>
            <person name="Ott S."/>
            <person name="Bowen H."/>
            <person name="Vavikolanu K."/>
            <person name="Mehta A."/>
            <person name="Aluvathingal J."/>
            <person name="Nadendla S."/>
            <person name="Lowell S."/>
            <person name="Myers T."/>
            <person name="Yan Y."/>
            <person name="Sichtig H."/>
        </authorList>
    </citation>
    <scope>NUCLEOTIDE SEQUENCE [LARGE SCALE GENOMIC DNA]</scope>
    <source>
        <strain evidence="1 2">FDAARGOS_990</strain>
    </source>
</reference>
<evidence type="ECO:0000313" key="1">
    <source>
        <dbReference type="EMBL" id="QQB14440.1"/>
    </source>
</evidence>
<dbReference type="Proteomes" id="UP000595374">
    <property type="component" value="Chromosome"/>
</dbReference>
<proteinExistence type="predicted"/>
<name>A0A7T3ZZG6_9MICO</name>